<sequence>MEKLEDEILIMEHHQSFEAKDPLTESIYSLQIAQEALEQELKSFGEIWNQPVSSASTSLEHKALSKLEELRGMLALKDSKIAELERALSDGEEFKDAELEIESLKAEVEYLASLDLKAESVSLKKVVKQGAQPRIQVQVPKKIEHFGDIIAVEEAFRIQKSVYKLTFFFSLQLILLILVFLLFDSQLLLDSGIVVPT</sequence>
<name>A0ABU6V987_9FABA</name>
<reference evidence="3 4" key="1">
    <citation type="journal article" date="2023" name="Plants (Basel)">
        <title>Bridging the Gap: Combining Genomics and Transcriptomics Approaches to Understand Stylosanthes scabra, an Orphan Legume from the Brazilian Caatinga.</title>
        <authorList>
            <person name="Ferreira-Neto J.R.C."/>
            <person name="da Silva M.D."/>
            <person name="Binneck E."/>
            <person name="de Melo N.F."/>
            <person name="da Silva R.H."/>
            <person name="de Melo A.L.T.M."/>
            <person name="Pandolfi V."/>
            <person name="Bustamante F.O."/>
            <person name="Brasileiro-Vidal A.C."/>
            <person name="Benko-Iseppon A.M."/>
        </authorList>
    </citation>
    <scope>NUCLEOTIDE SEQUENCE [LARGE SCALE GENOMIC DNA]</scope>
    <source>
        <tissue evidence="3">Leaves</tissue>
    </source>
</reference>
<protein>
    <submittedName>
        <fullName evidence="3">Uncharacterized protein</fullName>
    </submittedName>
</protein>
<evidence type="ECO:0000313" key="3">
    <source>
        <dbReference type="EMBL" id="MED6169634.1"/>
    </source>
</evidence>
<comment type="caution">
    <text evidence="3">The sequence shown here is derived from an EMBL/GenBank/DDBJ whole genome shotgun (WGS) entry which is preliminary data.</text>
</comment>
<dbReference type="PANTHER" id="PTHR34562">
    <property type="entry name" value="WPP DOMAIN-INTERACTING PROTEIN 2"/>
    <property type="match status" value="1"/>
</dbReference>
<keyword evidence="2" id="KW-0472">Membrane</keyword>
<dbReference type="Proteomes" id="UP001341840">
    <property type="component" value="Unassembled WGS sequence"/>
</dbReference>
<dbReference type="EMBL" id="JASCZI010151114">
    <property type="protein sequence ID" value="MED6169634.1"/>
    <property type="molecule type" value="Genomic_DNA"/>
</dbReference>
<keyword evidence="4" id="KW-1185">Reference proteome</keyword>
<feature type="transmembrane region" description="Helical" evidence="2">
    <location>
        <begin position="165"/>
        <end position="183"/>
    </location>
</feature>
<accession>A0ABU6V987</accession>
<dbReference type="PANTHER" id="PTHR34562:SF8">
    <property type="entry name" value="WPP DOMAIN-INTERACTING PROTEIN 1"/>
    <property type="match status" value="1"/>
</dbReference>
<evidence type="ECO:0000256" key="2">
    <source>
        <dbReference type="SAM" id="Phobius"/>
    </source>
</evidence>
<evidence type="ECO:0000313" key="4">
    <source>
        <dbReference type="Proteomes" id="UP001341840"/>
    </source>
</evidence>
<evidence type="ECO:0000256" key="1">
    <source>
        <dbReference type="SAM" id="Coils"/>
    </source>
</evidence>
<gene>
    <name evidence="3" type="ORF">PIB30_023032</name>
</gene>
<feature type="coiled-coil region" evidence="1">
    <location>
        <begin position="67"/>
        <end position="114"/>
    </location>
</feature>
<keyword evidence="2" id="KW-0812">Transmembrane</keyword>
<keyword evidence="2" id="KW-1133">Transmembrane helix</keyword>
<dbReference type="InterPro" id="IPR044696">
    <property type="entry name" value="WIP1/2/3"/>
</dbReference>
<keyword evidence="1" id="KW-0175">Coiled coil</keyword>
<proteinExistence type="predicted"/>
<organism evidence="3 4">
    <name type="scientific">Stylosanthes scabra</name>
    <dbReference type="NCBI Taxonomy" id="79078"/>
    <lineage>
        <taxon>Eukaryota</taxon>
        <taxon>Viridiplantae</taxon>
        <taxon>Streptophyta</taxon>
        <taxon>Embryophyta</taxon>
        <taxon>Tracheophyta</taxon>
        <taxon>Spermatophyta</taxon>
        <taxon>Magnoliopsida</taxon>
        <taxon>eudicotyledons</taxon>
        <taxon>Gunneridae</taxon>
        <taxon>Pentapetalae</taxon>
        <taxon>rosids</taxon>
        <taxon>fabids</taxon>
        <taxon>Fabales</taxon>
        <taxon>Fabaceae</taxon>
        <taxon>Papilionoideae</taxon>
        <taxon>50 kb inversion clade</taxon>
        <taxon>dalbergioids sensu lato</taxon>
        <taxon>Dalbergieae</taxon>
        <taxon>Pterocarpus clade</taxon>
        <taxon>Stylosanthes</taxon>
    </lineage>
</organism>